<gene>
    <name evidence="2" type="primary">LOC108015683</name>
</gene>
<dbReference type="SUPFAM" id="SSF52833">
    <property type="entry name" value="Thioredoxin-like"/>
    <property type="match status" value="1"/>
</dbReference>
<accession>A0AB40A8U2</accession>
<sequence>MSRYYCGYNPPPPNFSNFLPGKFKDRLQRLPNFGQMRKSWETHKRPTLVMLHVFADDFGALEKWVEIAYRLAAPETLSVKMDVYVDDMWQSYIFNEDDFSFFRDDDAFTLDSFPLIYAVSATGEVFFFGNFSGPKLPDLDSLKDFCEQVINGNVKEPTSKDPKVEVINLASWNELVYASDKDLVICLYNSLQNGTEINNSLMINLDRLGERLKQESVRLYKMDIHDVSIPKKFNVESAPAFFILQEAQKHNPIRCKYELGTWTMLRFVAENSSKELKYYSRQGHLRLHANLLTHIRDFFDLSHKN</sequence>
<dbReference type="InterPro" id="IPR036249">
    <property type="entry name" value="Thioredoxin-like_sf"/>
</dbReference>
<dbReference type="GeneID" id="108015683"/>
<name>A0AB40A8U2_DROSZ</name>
<dbReference type="Gene3D" id="3.40.30.10">
    <property type="entry name" value="Glutaredoxin"/>
    <property type="match status" value="1"/>
</dbReference>
<evidence type="ECO:0000313" key="2">
    <source>
        <dbReference type="RefSeq" id="XP_036673749.3"/>
    </source>
</evidence>
<reference evidence="2" key="1">
    <citation type="submission" date="2025-08" db="UniProtKB">
        <authorList>
            <consortium name="RefSeq"/>
        </authorList>
    </citation>
    <scope>IDENTIFICATION</scope>
</reference>
<evidence type="ECO:0000313" key="1">
    <source>
        <dbReference type="Proteomes" id="UP001652628"/>
    </source>
</evidence>
<protein>
    <submittedName>
        <fullName evidence="2">Probable protein disulfide-isomerase ER-60</fullName>
    </submittedName>
</protein>
<dbReference type="RefSeq" id="XP_036673749.3">
    <property type="nucleotide sequence ID" value="XM_036817854.3"/>
</dbReference>
<keyword evidence="1" id="KW-1185">Reference proteome</keyword>
<organism evidence="1 2">
    <name type="scientific">Drosophila suzukii</name>
    <name type="common">Spotted-wing drosophila fruit fly</name>
    <dbReference type="NCBI Taxonomy" id="28584"/>
    <lineage>
        <taxon>Eukaryota</taxon>
        <taxon>Metazoa</taxon>
        <taxon>Ecdysozoa</taxon>
        <taxon>Arthropoda</taxon>
        <taxon>Hexapoda</taxon>
        <taxon>Insecta</taxon>
        <taxon>Pterygota</taxon>
        <taxon>Neoptera</taxon>
        <taxon>Endopterygota</taxon>
        <taxon>Diptera</taxon>
        <taxon>Brachycera</taxon>
        <taxon>Muscomorpha</taxon>
        <taxon>Ephydroidea</taxon>
        <taxon>Drosophilidae</taxon>
        <taxon>Drosophila</taxon>
        <taxon>Sophophora</taxon>
    </lineage>
</organism>
<dbReference type="Proteomes" id="UP001652628">
    <property type="component" value="Chromosome 3"/>
</dbReference>
<proteinExistence type="predicted"/>
<dbReference type="AlphaFoldDB" id="A0AB40A8U2"/>